<keyword evidence="2" id="KW-0249">Electron transport</keyword>
<dbReference type="EMBL" id="PRDS01000001">
    <property type="protein sequence ID" value="PPB82087.1"/>
    <property type="molecule type" value="Genomic_DNA"/>
</dbReference>
<reference evidence="6 7" key="1">
    <citation type="submission" date="2018-01" db="EMBL/GenBank/DDBJ databases">
        <title>Genomic Encyclopedia of Archaeal and Bacterial Type Strains, Phase II (KMG-II): from individual species to whole genera.</title>
        <authorList>
            <person name="Goeker M."/>
        </authorList>
    </citation>
    <scope>NUCLEOTIDE SEQUENCE [LARGE SCALE GENOMIC DNA]</scope>
    <source>
        <strain evidence="6 7">DSM 12048</strain>
    </source>
</reference>
<dbReference type="Proteomes" id="UP000239736">
    <property type="component" value="Unassembled WGS sequence"/>
</dbReference>
<protein>
    <submittedName>
        <fullName evidence="6">Thioredoxin</fullName>
    </submittedName>
</protein>
<evidence type="ECO:0000256" key="3">
    <source>
        <dbReference type="ARBA" id="ARBA00023157"/>
    </source>
</evidence>
<dbReference type="OrthoDB" id="9790390at2"/>
<dbReference type="Gene3D" id="2.30.30.380">
    <property type="entry name" value="Zn-finger domain of Sec23/24"/>
    <property type="match status" value="1"/>
</dbReference>
<accession>A0A2S5JKK6</accession>
<evidence type="ECO:0000313" key="7">
    <source>
        <dbReference type="Proteomes" id="UP000239736"/>
    </source>
</evidence>
<dbReference type="SUPFAM" id="SSF52833">
    <property type="entry name" value="Thioredoxin-like"/>
    <property type="match status" value="1"/>
</dbReference>
<evidence type="ECO:0000256" key="4">
    <source>
        <dbReference type="ARBA" id="ARBA00023284"/>
    </source>
</evidence>
<evidence type="ECO:0000256" key="2">
    <source>
        <dbReference type="ARBA" id="ARBA00022982"/>
    </source>
</evidence>
<dbReference type="PANTHER" id="PTHR45663:SF11">
    <property type="entry name" value="GEO12009P1"/>
    <property type="match status" value="1"/>
</dbReference>
<keyword evidence="1" id="KW-0813">Transport</keyword>
<dbReference type="Pfam" id="PF21352">
    <property type="entry name" value="Zn_ribbon_Thio2"/>
    <property type="match status" value="1"/>
</dbReference>
<dbReference type="RefSeq" id="WP_104068684.1">
    <property type="nucleotide sequence ID" value="NZ_PRDS01000001.1"/>
</dbReference>
<comment type="caution">
    <text evidence="6">The sequence shown here is derived from an EMBL/GenBank/DDBJ whole genome shotgun (WGS) entry which is preliminary data.</text>
</comment>
<dbReference type="InterPro" id="IPR049299">
    <property type="entry name" value="Thio2_N"/>
</dbReference>
<sequence>MAENIRLTCTACGQANRFPAERLAEGPKCAVCGESLVSGRVAEIDPVIHEKATATDDLPILIDYWAPWCGPCRMMAPEFAKAAQALEGQVRFAKINTQDFPQIGQKLGIRGIPLLILWHKGREIARLPGARPAADIEAFVRSHAPAKV</sequence>
<dbReference type="Gene3D" id="3.40.30.10">
    <property type="entry name" value="Glutaredoxin"/>
    <property type="match status" value="1"/>
</dbReference>
<feature type="domain" description="Thioredoxin" evidence="5">
    <location>
        <begin position="20"/>
        <end position="145"/>
    </location>
</feature>
<dbReference type="PANTHER" id="PTHR45663">
    <property type="entry name" value="GEO12009P1"/>
    <property type="match status" value="1"/>
</dbReference>
<evidence type="ECO:0000259" key="5">
    <source>
        <dbReference type="PROSITE" id="PS51352"/>
    </source>
</evidence>
<dbReference type="GO" id="GO:0005829">
    <property type="term" value="C:cytosol"/>
    <property type="evidence" value="ECO:0007669"/>
    <property type="project" value="TreeGrafter"/>
</dbReference>
<dbReference type="GO" id="GO:0015035">
    <property type="term" value="F:protein-disulfide reductase activity"/>
    <property type="evidence" value="ECO:0007669"/>
    <property type="project" value="TreeGrafter"/>
</dbReference>
<dbReference type="PROSITE" id="PS51352">
    <property type="entry name" value="THIOREDOXIN_2"/>
    <property type="match status" value="1"/>
</dbReference>
<dbReference type="AlphaFoldDB" id="A0A2S5JKK6"/>
<dbReference type="CDD" id="cd02947">
    <property type="entry name" value="TRX_family"/>
    <property type="match status" value="1"/>
</dbReference>
<gene>
    <name evidence="6" type="ORF">LV82_00005</name>
</gene>
<dbReference type="PROSITE" id="PS00194">
    <property type="entry name" value="THIOREDOXIN_1"/>
    <property type="match status" value="1"/>
</dbReference>
<dbReference type="GO" id="GO:0045454">
    <property type="term" value="P:cell redox homeostasis"/>
    <property type="evidence" value="ECO:0007669"/>
    <property type="project" value="TreeGrafter"/>
</dbReference>
<evidence type="ECO:0000313" key="6">
    <source>
        <dbReference type="EMBL" id="PPB82087.1"/>
    </source>
</evidence>
<organism evidence="6 7">
    <name type="scientific">Albidovulum inexpectatum</name>
    <dbReference type="NCBI Taxonomy" id="196587"/>
    <lineage>
        <taxon>Bacteria</taxon>
        <taxon>Pseudomonadati</taxon>
        <taxon>Pseudomonadota</taxon>
        <taxon>Alphaproteobacteria</taxon>
        <taxon>Rhodobacterales</taxon>
        <taxon>Paracoccaceae</taxon>
        <taxon>Albidovulum</taxon>
    </lineage>
</organism>
<dbReference type="InterPro" id="IPR017937">
    <property type="entry name" value="Thioredoxin_CS"/>
</dbReference>
<keyword evidence="7" id="KW-1185">Reference proteome</keyword>
<dbReference type="InterPro" id="IPR013766">
    <property type="entry name" value="Thioredoxin_domain"/>
</dbReference>
<proteinExistence type="predicted"/>
<evidence type="ECO:0000256" key="1">
    <source>
        <dbReference type="ARBA" id="ARBA00022448"/>
    </source>
</evidence>
<keyword evidence="3" id="KW-1015">Disulfide bond</keyword>
<dbReference type="InterPro" id="IPR036249">
    <property type="entry name" value="Thioredoxin-like_sf"/>
</dbReference>
<name>A0A2S5JKK6_9RHOB</name>
<dbReference type="PRINTS" id="PR00421">
    <property type="entry name" value="THIOREDOXIN"/>
</dbReference>
<keyword evidence="4" id="KW-0676">Redox-active center</keyword>
<dbReference type="Pfam" id="PF00085">
    <property type="entry name" value="Thioredoxin"/>
    <property type="match status" value="1"/>
</dbReference>